<protein>
    <recommendedName>
        <fullName evidence="1">DNA (cytosine-5-)-methyltransferase</fullName>
        <ecNumber evidence="1">2.1.1.37</ecNumber>
    </recommendedName>
</protein>
<dbReference type="GO" id="GO:0009307">
    <property type="term" value="P:DNA restriction-modification system"/>
    <property type="evidence" value="ECO:0007669"/>
    <property type="project" value="UniProtKB-KW"/>
</dbReference>
<evidence type="ECO:0000256" key="6">
    <source>
        <dbReference type="ARBA" id="ARBA00047422"/>
    </source>
</evidence>
<dbReference type="GO" id="GO:0003677">
    <property type="term" value="F:DNA binding"/>
    <property type="evidence" value="ECO:0007669"/>
    <property type="project" value="TreeGrafter"/>
</dbReference>
<dbReference type="InterPro" id="IPR029063">
    <property type="entry name" value="SAM-dependent_MTases_sf"/>
</dbReference>
<evidence type="ECO:0000256" key="4">
    <source>
        <dbReference type="ARBA" id="ARBA00022691"/>
    </source>
</evidence>
<dbReference type="Gene3D" id="3.90.120.10">
    <property type="entry name" value="DNA Methylase, subunit A, domain 2"/>
    <property type="match status" value="1"/>
</dbReference>
<reference evidence="10" key="1">
    <citation type="submission" date="2018-09" db="EMBL/GenBank/DDBJ databases">
        <authorList>
            <person name="Livingstone P.G."/>
            <person name="Whitworth D.E."/>
        </authorList>
    </citation>
    <scope>NUCLEOTIDE SEQUENCE [LARGE SCALE GENOMIC DNA]</scope>
    <source>
        <strain evidence="10">CA054A</strain>
    </source>
</reference>
<dbReference type="AlphaFoldDB" id="A0A3A8HWN8"/>
<evidence type="ECO:0000256" key="8">
    <source>
        <dbReference type="RuleBase" id="RU000416"/>
    </source>
</evidence>
<keyword evidence="10" id="KW-1185">Reference proteome</keyword>
<evidence type="ECO:0000256" key="2">
    <source>
        <dbReference type="ARBA" id="ARBA00022603"/>
    </source>
</evidence>
<dbReference type="Gene3D" id="3.40.50.150">
    <property type="entry name" value="Vaccinia Virus protein VP39"/>
    <property type="match status" value="1"/>
</dbReference>
<dbReference type="PROSITE" id="PS51679">
    <property type="entry name" value="SAM_MT_C5"/>
    <property type="match status" value="1"/>
</dbReference>
<dbReference type="InterPro" id="IPR001525">
    <property type="entry name" value="C5_MeTfrase"/>
</dbReference>
<comment type="catalytic activity">
    <reaction evidence="6">
        <text>a 2'-deoxycytidine in DNA + S-adenosyl-L-methionine = a 5-methyl-2'-deoxycytidine in DNA + S-adenosyl-L-homocysteine + H(+)</text>
        <dbReference type="Rhea" id="RHEA:13681"/>
        <dbReference type="Rhea" id="RHEA-COMP:11369"/>
        <dbReference type="Rhea" id="RHEA-COMP:11370"/>
        <dbReference type="ChEBI" id="CHEBI:15378"/>
        <dbReference type="ChEBI" id="CHEBI:57856"/>
        <dbReference type="ChEBI" id="CHEBI:59789"/>
        <dbReference type="ChEBI" id="CHEBI:85452"/>
        <dbReference type="ChEBI" id="CHEBI:85454"/>
        <dbReference type="EC" id="2.1.1.37"/>
    </reaction>
</comment>
<dbReference type="PANTHER" id="PTHR10629">
    <property type="entry name" value="CYTOSINE-SPECIFIC METHYLTRANSFERASE"/>
    <property type="match status" value="1"/>
</dbReference>
<dbReference type="GO" id="GO:0044027">
    <property type="term" value="P:negative regulation of gene expression via chromosomal CpG island methylation"/>
    <property type="evidence" value="ECO:0007669"/>
    <property type="project" value="TreeGrafter"/>
</dbReference>
<dbReference type="PRINTS" id="PR00105">
    <property type="entry name" value="C5METTRFRASE"/>
</dbReference>
<keyword evidence="5" id="KW-0680">Restriction system</keyword>
<evidence type="ECO:0000313" key="10">
    <source>
        <dbReference type="Proteomes" id="UP000268094"/>
    </source>
</evidence>
<evidence type="ECO:0000256" key="5">
    <source>
        <dbReference type="ARBA" id="ARBA00022747"/>
    </source>
</evidence>
<dbReference type="PANTHER" id="PTHR10629:SF52">
    <property type="entry name" value="DNA (CYTOSINE-5)-METHYLTRANSFERASE 1"/>
    <property type="match status" value="1"/>
</dbReference>
<comment type="similarity">
    <text evidence="7 8">Belongs to the class I-like SAM-binding methyltransferase superfamily. C5-methyltransferase family.</text>
</comment>
<sequence>MAVRIARPSSSGPPILRGRCHEAMSDDLDQIDGGDATFLRSRIRSLPLDGSERLRLVDLFAGSGGLTLGVMEACRAINARLEVRLAMELDERVRAVYDLNFPSQVKNNRGDVLSRFGLVPGKPLSAAEQETRREVGRVDILVGGPPCQGHSDLNNHTRRRDKKNELYMVMVRAAEVLKPRYVLIENVQGVRRDHGEVLLRATEYLRGALGYTVEHRLVRMVDIGVPQKRVRHILVAYRGDEVPQLLDFPQIEKPRTLQWAIQDLQKKKFSMQSIFDTPARLSPANAERAKYLLENPEIHDLPNHLRPRCHRDNPSHRYKAMYGKLKWNEPAHTITTGFGSPGQGRYFHPEEPRTLTPHEAARVQFFPDWFDFGPNSNRGLLAHCIGNAVPPKLAFSVLVRLLRQHAAGVSTQKPKGEAA</sequence>
<dbReference type="Pfam" id="PF00145">
    <property type="entry name" value="DNA_methylase"/>
    <property type="match status" value="1"/>
</dbReference>
<dbReference type="GO" id="GO:0032259">
    <property type="term" value="P:methylation"/>
    <property type="evidence" value="ECO:0007669"/>
    <property type="project" value="UniProtKB-KW"/>
</dbReference>
<name>A0A3A8HWN8_9BACT</name>
<dbReference type="EMBL" id="RAVZ01000327">
    <property type="protein sequence ID" value="RKG75592.1"/>
    <property type="molecule type" value="Genomic_DNA"/>
</dbReference>
<accession>A0A3A8HWN8</accession>
<proteinExistence type="inferred from homology"/>
<keyword evidence="2 7" id="KW-0489">Methyltransferase</keyword>
<dbReference type="Proteomes" id="UP000268094">
    <property type="component" value="Unassembled WGS sequence"/>
</dbReference>
<dbReference type="NCBIfam" id="TIGR00675">
    <property type="entry name" value="dcm"/>
    <property type="match status" value="1"/>
</dbReference>
<comment type="caution">
    <text evidence="9">The sequence shown here is derived from an EMBL/GenBank/DDBJ whole genome shotgun (WGS) entry which is preliminary data.</text>
</comment>
<evidence type="ECO:0000256" key="7">
    <source>
        <dbReference type="PROSITE-ProRule" id="PRU01016"/>
    </source>
</evidence>
<feature type="active site" evidence="7">
    <location>
        <position position="147"/>
    </location>
</feature>
<dbReference type="SUPFAM" id="SSF53335">
    <property type="entry name" value="S-adenosyl-L-methionine-dependent methyltransferases"/>
    <property type="match status" value="1"/>
</dbReference>
<evidence type="ECO:0000313" key="9">
    <source>
        <dbReference type="EMBL" id="RKG75592.1"/>
    </source>
</evidence>
<evidence type="ECO:0000256" key="1">
    <source>
        <dbReference type="ARBA" id="ARBA00011975"/>
    </source>
</evidence>
<dbReference type="GO" id="GO:0003886">
    <property type="term" value="F:DNA (cytosine-5-)-methyltransferase activity"/>
    <property type="evidence" value="ECO:0007669"/>
    <property type="project" value="UniProtKB-EC"/>
</dbReference>
<organism evidence="9 10">
    <name type="scientific">Corallococcus terminator</name>
    <dbReference type="NCBI Taxonomy" id="2316733"/>
    <lineage>
        <taxon>Bacteria</taxon>
        <taxon>Pseudomonadati</taxon>
        <taxon>Myxococcota</taxon>
        <taxon>Myxococcia</taxon>
        <taxon>Myxococcales</taxon>
        <taxon>Cystobacterineae</taxon>
        <taxon>Myxococcaceae</taxon>
        <taxon>Corallococcus</taxon>
    </lineage>
</organism>
<keyword evidence="3 7" id="KW-0808">Transferase</keyword>
<evidence type="ECO:0000256" key="3">
    <source>
        <dbReference type="ARBA" id="ARBA00022679"/>
    </source>
</evidence>
<gene>
    <name evidence="9" type="ORF">D7V88_33295</name>
</gene>
<dbReference type="EC" id="2.1.1.37" evidence="1"/>
<dbReference type="InterPro" id="IPR050390">
    <property type="entry name" value="C5-Methyltransferase"/>
</dbReference>
<keyword evidence="4 7" id="KW-0949">S-adenosyl-L-methionine</keyword>